<evidence type="ECO:0000313" key="6">
    <source>
        <dbReference type="Proteomes" id="UP000233766"/>
    </source>
</evidence>
<evidence type="ECO:0000256" key="1">
    <source>
        <dbReference type="ARBA" id="ARBA00022857"/>
    </source>
</evidence>
<reference evidence="5 6" key="1">
    <citation type="submission" date="2017-12" db="EMBL/GenBank/DDBJ databases">
        <title>Sequencing the genomes of 1000 Actinobacteria strains.</title>
        <authorList>
            <person name="Klenk H.-P."/>
        </authorList>
    </citation>
    <scope>NUCLEOTIDE SEQUENCE [LARGE SCALE GENOMIC DNA]</scope>
    <source>
        <strain evidence="5 6">DSM 44489</strain>
    </source>
</reference>
<dbReference type="SUPFAM" id="SSF51735">
    <property type="entry name" value="NAD(P)-binding Rossmann-fold domains"/>
    <property type="match status" value="1"/>
</dbReference>
<evidence type="ECO:0000256" key="3">
    <source>
        <dbReference type="SAM" id="MobiDB-lite"/>
    </source>
</evidence>
<proteinExistence type="predicted"/>
<dbReference type="InterPro" id="IPR011032">
    <property type="entry name" value="GroES-like_sf"/>
</dbReference>
<dbReference type="InterPro" id="IPR020843">
    <property type="entry name" value="ER"/>
</dbReference>
<dbReference type="Pfam" id="PF00107">
    <property type="entry name" value="ADH_zinc_N"/>
    <property type="match status" value="1"/>
</dbReference>
<feature type="domain" description="Enoyl reductase (ER)" evidence="4">
    <location>
        <begin position="10"/>
        <end position="327"/>
    </location>
</feature>
<dbReference type="AlphaFoldDB" id="A0A2N3VBI4"/>
<feature type="region of interest" description="Disordered" evidence="3">
    <location>
        <begin position="196"/>
        <end position="215"/>
    </location>
</feature>
<keyword evidence="2" id="KW-0560">Oxidoreductase</keyword>
<keyword evidence="6" id="KW-1185">Reference proteome</keyword>
<dbReference type="InterPro" id="IPR013154">
    <property type="entry name" value="ADH-like_N"/>
</dbReference>
<evidence type="ECO:0000259" key="4">
    <source>
        <dbReference type="SMART" id="SM00829"/>
    </source>
</evidence>
<dbReference type="Gene3D" id="3.40.50.720">
    <property type="entry name" value="NAD(P)-binding Rossmann-like Domain"/>
    <property type="match status" value="1"/>
</dbReference>
<name>A0A2N3VBI4_9NOCA</name>
<dbReference type="Gene3D" id="3.90.180.10">
    <property type="entry name" value="Medium-chain alcohol dehydrogenases, catalytic domain"/>
    <property type="match status" value="1"/>
</dbReference>
<feature type="compositionally biased region" description="Basic and acidic residues" evidence="3">
    <location>
        <begin position="196"/>
        <end position="212"/>
    </location>
</feature>
<dbReference type="InterPro" id="IPR036291">
    <property type="entry name" value="NAD(P)-bd_dom_sf"/>
</dbReference>
<dbReference type="RefSeq" id="WP_101465320.1">
    <property type="nucleotide sequence ID" value="NZ_PJMW01000002.1"/>
</dbReference>
<dbReference type="GO" id="GO:0070402">
    <property type="term" value="F:NADPH binding"/>
    <property type="evidence" value="ECO:0007669"/>
    <property type="project" value="TreeGrafter"/>
</dbReference>
<accession>A0A2N3VBI4</accession>
<dbReference type="EMBL" id="PJMW01000002">
    <property type="protein sequence ID" value="PKV78978.1"/>
    <property type="molecule type" value="Genomic_DNA"/>
</dbReference>
<dbReference type="Pfam" id="PF08240">
    <property type="entry name" value="ADH_N"/>
    <property type="match status" value="1"/>
</dbReference>
<dbReference type="SMART" id="SM00829">
    <property type="entry name" value="PKS_ER"/>
    <property type="match status" value="1"/>
</dbReference>
<keyword evidence="1" id="KW-0521">NADP</keyword>
<protein>
    <submittedName>
        <fullName evidence="5">NADPH:quinone reductase-like Zn-dependent oxidoreductase</fullName>
    </submittedName>
</protein>
<evidence type="ECO:0000256" key="2">
    <source>
        <dbReference type="ARBA" id="ARBA00023002"/>
    </source>
</evidence>
<dbReference type="SUPFAM" id="SSF50129">
    <property type="entry name" value="GroES-like"/>
    <property type="match status" value="1"/>
</dbReference>
<dbReference type="CDD" id="cd05289">
    <property type="entry name" value="MDR_like_2"/>
    <property type="match status" value="1"/>
</dbReference>
<dbReference type="InterPro" id="IPR013149">
    <property type="entry name" value="ADH-like_C"/>
</dbReference>
<dbReference type="OrthoDB" id="3613651at2"/>
<dbReference type="PANTHER" id="PTHR48106">
    <property type="entry name" value="QUINONE OXIDOREDUCTASE PIG3-RELATED"/>
    <property type="match status" value="1"/>
</dbReference>
<comment type="caution">
    <text evidence="5">The sequence shown here is derived from an EMBL/GenBank/DDBJ whole genome shotgun (WGS) entry which is preliminary data.</text>
</comment>
<evidence type="ECO:0000313" key="5">
    <source>
        <dbReference type="EMBL" id="PKV78978.1"/>
    </source>
</evidence>
<gene>
    <name evidence="5" type="ORF">ATK86_3364</name>
</gene>
<organism evidence="5 6">
    <name type="scientific">Nocardia fluminea</name>
    <dbReference type="NCBI Taxonomy" id="134984"/>
    <lineage>
        <taxon>Bacteria</taxon>
        <taxon>Bacillati</taxon>
        <taxon>Actinomycetota</taxon>
        <taxon>Actinomycetes</taxon>
        <taxon>Mycobacteriales</taxon>
        <taxon>Nocardiaceae</taxon>
        <taxon>Nocardia</taxon>
    </lineage>
</organism>
<dbReference type="GO" id="GO:0016651">
    <property type="term" value="F:oxidoreductase activity, acting on NAD(P)H"/>
    <property type="evidence" value="ECO:0007669"/>
    <property type="project" value="TreeGrafter"/>
</dbReference>
<dbReference type="Proteomes" id="UP000233766">
    <property type="component" value="Unassembled WGS sequence"/>
</dbReference>
<sequence length="329" mass="33425">MRAIVVQKFGATPELADVPVPVAGPGEVQVALDAAGVNPFDLKMADGILKGKMPTDFPMILGVDGAGTVSAVGTGVTKFTVGDKVVGKFLTAPAGHGSWAQYATVPEDATLVPIPDGVTTVTAAALPVAGITAQDLVDAARIQPGQTVLIVGATGGVGSFLVQLANIAGAHVIATARGDATDQVARLGAAETVDYTRTRPTDPNVDDHDPATRQDSSVTAAVRFTHPDGIDVLFDLVSAAGDFASHATLVRQGGHAYSTTWAADEAALRARDITGGNFESKGRSPELSRLLSRVAAGDVVVPVQMTVPLEAAPAVLGQGSARGKTVLAI</sequence>